<dbReference type="Pfam" id="PF06073">
    <property type="entry name" value="DUF934"/>
    <property type="match status" value="1"/>
</dbReference>
<accession>A0ABV4NSM5</accession>
<keyword evidence="2" id="KW-1185">Reference proteome</keyword>
<proteinExistence type="predicted"/>
<gene>
    <name evidence="1" type="ORF">ACCI51_17925</name>
</gene>
<reference evidence="1 2" key="1">
    <citation type="submission" date="2024-08" db="EMBL/GenBank/DDBJ databases">
        <authorList>
            <person name="Ishaq N."/>
        </authorList>
    </citation>
    <scope>NUCLEOTIDE SEQUENCE [LARGE SCALE GENOMIC DNA]</scope>
    <source>
        <strain evidence="1 2">JCM 30400</strain>
    </source>
</reference>
<evidence type="ECO:0000313" key="1">
    <source>
        <dbReference type="EMBL" id="MFA0792420.1"/>
    </source>
</evidence>
<dbReference type="RefSeq" id="WP_371844798.1">
    <property type="nucleotide sequence ID" value="NZ_JBGMEL010000025.1"/>
</dbReference>
<dbReference type="PIRSF" id="PIRSF030820">
    <property type="entry name" value="UCP030820"/>
    <property type="match status" value="1"/>
</dbReference>
<comment type="caution">
    <text evidence="1">The sequence shown here is derived from an EMBL/GenBank/DDBJ whole genome shotgun (WGS) entry which is preliminary data.</text>
</comment>
<sequence>MPKPVKLGPQPGNPRELILNSEVCPNEWQLLPQQEEGENNEANALPSGKIILPLRQWQAHREALAERSAEVGVWLDSDEGAELIGREAANLPLIAINFPAFADGRGFTAGRMLRERFGFKGELRAVGGFMRDQLTYLQRCGFNAYAFEGDQSLTSLKESLHDFGDSYQSGVDQPLPMFRRRF</sequence>
<dbReference type="EMBL" id="JBGMEL010000025">
    <property type="protein sequence ID" value="MFA0792420.1"/>
    <property type="molecule type" value="Genomic_DNA"/>
</dbReference>
<name>A0ABV4NSM5_9GAMM</name>
<dbReference type="Proteomes" id="UP001569414">
    <property type="component" value="Unassembled WGS sequence"/>
</dbReference>
<dbReference type="InterPro" id="IPR008318">
    <property type="entry name" value="UCP030820"/>
</dbReference>
<evidence type="ECO:0000313" key="2">
    <source>
        <dbReference type="Proteomes" id="UP001569414"/>
    </source>
</evidence>
<organism evidence="1 2">
    <name type="scientific">Microbulbifer echini</name>
    <dbReference type="NCBI Taxonomy" id="1529067"/>
    <lineage>
        <taxon>Bacteria</taxon>
        <taxon>Pseudomonadati</taxon>
        <taxon>Pseudomonadota</taxon>
        <taxon>Gammaproteobacteria</taxon>
        <taxon>Cellvibrionales</taxon>
        <taxon>Microbulbiferaceae</taxon>
        <taxon>Microbulbifer</taxon>
    </lineage>
</organism>
<protein>
    <submittedName>
        <fullName evidence="1">DUF934 domain-containing protein</fullName>
    </submittedName>
</protein>